<dbReference type="Gene3D" id="3.40.50.300">
    <property type="entry name" value="P-loop containing nucleotide triphosphate hydrolases"/>
    <property type="match status" value="1"/>
</dbReference>
<keyword evidence="2" id="KW-1185">Reference proteome</keyword>
<dbReference type="OrthoDB" id="1534087at2759"/>
<reference evidence="1" key="2">
    <citation type="submission" date="2020-11" db="EMBL/GenBank/DDBJ databases">
        <authorList>
            <consortium name="DOE Joint Genome Institute"/>
            <person name="Kuo A."/>
            <person name="Miyauchi S."/>
            <person name="Kiss E."/>
            <person name="Drula E."/>
            <person name="Kohler A."/>
            <person name="Sanchez-Garcia M."/>
            <person name="Andreopoulos B."/>
            <person name="Barry K.W."/>
            <person name="Bonito G."/>
            <person name="Buee M."/>
            <person name="Carver A."/>
            <person name="Chen C."/>
            <person name="Cichocki N."/>
            <person name="Clum A."/>
            <person name="Culley D."/>
            <person name="Crous P.W."/>
            <person name="Fauchery L."/>
            <person name="Girlanda M."/>
            <person name="Hayes R."/>
            <person name="Keri Z."/>
            <person name="Labutti K."/>
            <person name="Lipzen A."/>
            <person name="Lombard V."/>
            <person name="Magnuson J."/>
            <person name="Maillard F."/>
            <person name="Morin E."/>
            <person name="Murat C."/>
            <person name="Nolan M."/>
            <person name="Ohm R."/>
            <person name="Pangilinan J."/>
            <person name="Pereira M."/>
            <person name="Perotto S."/>
            <person name="Peter M."/>
            <person name="Riley R."/>
            <person name="Sitrit Y."/>
            <person name="Stielow B."/>
            <person name="Szollosi G."/>
            <person name="Zifcakova L."/>
            <person name="Stursova M."/>
            <person name="Spatafora J.W."/>
            <person name="Tedersoo L."/>
            <person name="Vaario L.-M."/>
            <person name="Yamada A."/>
            <person name="Yan M."/>
            <person name="Wang P."/>
            <person name="Xu J."/>
            <person name="Bruns T."/>
            <person name="Baldrian P."/>
            <person name="Vilgalys R."/>
            <person name="Henrissat B."/>
            <person name="Grigoriev I.V."/>
            <person name="Hibbett D."/>
            <person name="Nagy L.G."/>
            <person name="Martin F.M."/>
        </authorList>
    </citation>
    <scope>NUCLEOTIDE SEQUENCE</scope>
    <source>
        <strain evidence="1">UH-Tt-Lm1</strain>
    </source>
</reference>
<sequence>MVPKPQRQKGRDAVFSKLNEAIEDLNRAKEVSKVAPAKTAFGSTSVLLPTIRDSMADRKDYVGLGLACADVCRSLDRGLSCAQTDRLSPFVSEAIEELTATVVQIQRNVVETDEQNTISRILHAKNNKATIAAWRSDLDRILHVFETELALHNHVALSDVRHDVSNTHEIVSDIHHDVTSTRELVSDIHRTMVKGQEGNQTIRTSQLGESPPPPPRACFGRGELIEEIVGLVETLTPIALIGAGGIGKTSLALTVLHDDRVKKRFNENRRFIRCDQFQAARANFLNRLSEAIGAGVENPKDLTPLRPFLSSKEMLIVLDNAESILDPQGTDAREIYAIVEDLSRFGKICLCITSRILTVPPHCNRPVIHTLSMESACDVFYGIYKNGGRSDIIKELVQQLDFHALSITLLATTAAHNAWDHDRLAKEWGTHRAQVLRTDYHESLGATIELSLASPTFRKLGPNARELLGVVAFFPQGIDENNLDWLFPTISDRMGIFDKFCALSLTYRINSFIGMLAPLRDYLGPRDPSKSPLLCKIKDHYISRLQLLGDLEPDQPGFRDSRWIRSEDVNTEHLLYIFTSFDTGSDNIWDACANFIAHLHWHKPRSTVLRPKVEGLSDDHHSKPQCLYQLSGLLELLGNHVERKQLLLHLLELERGRRNDGQVVRALIALADTNRWLFLYEEGIQQSREALEIAERLGDAEGQAKSWICFAWLLFDDDQFEAAEEAGSKAMNLFLDQGREYWVCVCHRLLGLVYNYKGERGKAIQHSEAAIRIASPFDWHEQLCWAHFALAQLFENKNEFDNAQSHIEEAKLHAVDNTYCLGRAMEQQSIIWRRQGRLEEAKVEALRALEAFEKLGVTGELGTCRGLLQKIELDLESQSISGD</sequence>
<comment type="caution">
    <text evidence="1">The sequence shown here is derived from an EMBL/GenBank/DDBJ whole genome shotgun (WGS) entry which is preliminary data.</text>
</comment>
<dbReference type="Proteomes" id="UP000736335">
    <property type="component" value="Unassembled WGS sequence"/>
</dbReference>
<dbReference type="PANTHER" id="PTHR47691">
    <property type="entry name" value="REGULATOR-RELATED"/>
    <property type="match status" value="1"/>
</dbReference>
<organism evidence="1 2">
    <name type="scientific">Thelephora terrestris</name>
    <dbReference type="NCBI Taxonomy" id="56493"/>
    <lineage>
        <taxon>Eukaryota</taxon>
        <taxon>Fungi</taxon>
        <taxon>Dikarya</taxon>
        <taxon>Basidiomycota</taxon>
        <taxon>Agaricomycotina</taxon>
        <taxon>Agaricomycetes</taxon>
        <taxon>Thelephorales</taxon>
        <taxon>Thelephoraceae</taxon>
        <taxon>Thelephora</taxon>
    </lineage>
</organism>
<dbReference type="InterPro" id="IPR019734">
    <property type="entry name" value="TPR_rpt"/>
</dbReference>
<dbReference type="EMBL" id="WIUZ02000011">
    <property type="protein sequence ID" value="KAF9782856.1"/>
    <property type="molecule type" value="Genomic_DNA"/>
</dbReference>
<evidence type="ECO:0000313" key="2">
    <source>
        <dbReference type="Proteomes" id="UP000736335"/>
    </source>
</evidence>
<accession>A0A9P6HAN1</accession>
<name>A0A9P6HAN1_9AGAM</name>
<gene>
    <name evidence="1" type="ORF">BJ322DRAFT_1022397</name>
</gene>
<reference evidence="1" key="1">
    <citation type="journal article" date="2020" name="Nat. Commun.">
        <title>Large-scale genome sequencing of mycorrhizal fungi provides insights into the early evolution of symbiotic traits.</title>
        <authorList>
            <person name="Miyauchi S."/>
            <person name="Kiss E."/>
            <person name="Kuo A."/>
            <person name="Drula E."/>
            <person name="Kohler A."/>
            <person name="Sanchez-Garcia M."/>
            <person name="Morin E."/>
            <person name="Andreopoulos B."/>
            <person name="Barry K.W."/>
            <person name="Bonito G."/>
            <person name="Buee M."/>
            <person name="Carver A."/>
            <person name="Chen C."/>
            <person name="Cichocki N."/>
            <person name="Clum A."/>
            <person name="Culley D."/>
            <person name="Crous P.W."/>
            <person name="Fauchery L."/>
            <person name="Girlanda M."/>
            <person name="Hayes R.D."/>
            <person name="Keri Z."/>
            <person name="LaButti K."/>
            <person name="Lipzen A."/>
            <person name="Lombard V."/>
            <person name="Magnuson J."/>
            <person name="Maillard F."/>
            <person name="Murat C."/>
            <person name="Nolan M."/>
            <person name="Ohm R.A."/>
            <person name="Pangilinan J."/>
            <person name="Pereira M.F."/>
            <person name="Perotto S."/>
            <person name="Peter M."/>
            <person name="Pfister S."/>
            <person name="Riley R."/>
            <person name="Sitrit Y."/>
            <person name="Stielow J.B."/>
            <person name="Szollosi G."/>
            <person name="Zifcakova L."/>
            <person name="Stursova M."/>
            <person name="Spatafora J.W."/>
            <person name="Tedersoo L."/>
            <person name="Vaario L.M."/>
            <person name="Yamada A."/>
            <person name="Yan M."/>
            <person name="Wang P."/>
            <person name="Xu J."/>
            <person name="Bruns T."/>
            <person name="Baldrian P."/>
            <person name="Vilgalys R."/>
            <person name="Dunand C."/>
            <person name="Henrissat B."/>
            <person name="Grigoriev I.V."/>
            <person name="Hibbett D."/>
            <person name="Nagy L.G."/>
            <person name="Martin F.M."/>
        </authorList>
    </citation>
    <scope>NUCLEOTIDE SEQUENCE</scope>
    <source>
        <strain evidence="1">UH-Tt-Lm1</strain>
    </source>
</reference>
<dbReference type="SMART" id="SM00028">
    <property type="entry name" value="TPR"/>
    <property type="match status" value="5"/>
</dbReference>
<dbReference type="InterPro" id="IPR059179">
    <property type="entry name" value="MLKL-like_MCAfunc"/>
</dbReference>
<protein>
    <recommendedName>
        <fullName evidence="3">NB-ARC domain-containing protein</fullName>
    </recommendedName>
</protein>
<dbReference type="PANTHER" id="PTHR47691:SF3">
    <property type="entry name" value="HTH-TYPE TRANSCRIPTIONAL REGULATOR RV0890C-RELATED"/>
    <property type="match status" value="1"/>
</dbReference>
<evidence type="ECO:0008006" key="3">
    <source>
        <dbReference type="Google" id="ProtNLM"/>
    </source>
</evidence>
<evidence type="ECO:0000313" key="1">
    <source>
        <dbReference type="EMBL" id="KAF9782856.1"/>
    </source>
</evidence>
<dbReference type="AlphaFoldDB" id="A0A9P6HAN1"/>
<dbReference type="InterPro" id="IPR011990">
    <property type="entry name" value="TPR-like_helical_dom_sf"/>
</dbReference>
<dbReference type="CDD" id="cd21037">
    <property type="entry name" value="MLKL_NTD"/>
    <property type="match status" value="1"/>
</dbReference>
<proteinExistence type="predicted"/>
<dbReference type="SUPFAM" id="SSF48452">
    <property type="entry name" value="TPR-like"/>
    <property type="match status" value="1"/>
</dbReference>
<dbReference type="SUPFAM" id="SSF52540">
    <property type="entry name" value="P-loop containing nucleoside triphosphate hydrolases"/>
    <property type="match status" value="1"/>
</dbReference>
<dbReference type="Gene3D" id="1.25.40.10">
    <property type="entry name" value="Tetratricopeptide repeat domain"/>
    <property type="match status" value="2"/>
</dbReference>
<dbReference type="InterPro" id="IPR027417">
    <property type="entry name" value="P-loop_NTPase"/>
</dbReference>